<accession>A0ABS7IYL8</accession>
<keyword evidence="1" id="KW-0472">Membrane</keyword>
<name>A0ABS7IYL8_9SPHN</name>
<feature type="transmembrane region" description="Helical" evidence="1">
    <location>
        <begin position="35"/>
        <end position="55"/>
    </location>
</feature>
<keyword evidence="1" id="KW-0812">Transmembrane</keyword>
<evidence type="ECO:0000313" key="2">
    <source>
        <dbReference type="EMBL" id="MBX7458488.1"/>
    </source>
</evidence>
<feature type="transmembrane region" description="Helical" evidence="1">
    <location>
        <begin position="119"/>
        <end position="137"/>
    </location>
</feature>
<organism evidence="2 3">
    <name type="scientific">Qipengyuania polymorpha</name>
    <dbReference type="NCBI Taxonomy" id="2867234"/>
    <lineage>
        <taxon>Bacteria</taxon>
        <taxon>Pseudomonadati</taxon>
        <taxon>Pseudomonadota</taxon>
        <taxon>Alphaproteobacteria</taxon>
        <taxon>Sphingomonadales</taxon>
        <taxon>Erythrobacteraceae</taxon>
        <taxon>Qipengyuania</taxon>
    </lineage>
</organism>
<evidence type="ECO:0000256" key="1">
    <source>
        <dbReference type="SAM" id="Phobius"/>
    </source>
</evidence>
<gene>
    <name evidence="2" type="ORF">K3152_09540</name>
</gene>
<keyword evidence="3" id="KW-1185">Reference proteome</keyword>
<keyword evidence="1" id="KW-1133">Transmembrane helix</keyword>
<protein>
    <submittedName>
        <fullName evidence="2">ABC transporter permease</fullName>
    </submittedName>
</protein>
<comment type="caution">
    <text evidence="2">The sequence shown here is derived from an EMBL/GenBank/DDBJ whole genome shotgun (WGS) entry which is preliminary data.</text>
</comment>
<proteinExistence type="predicted"/>
<reference evidence="2 3" key="1">
    <citation type="submission" date="2021-08" db="EMBL/GenBank/DDBJ databases">
        <title>Comparative Genomics Analysis of the Genus Qipengyuania Reveals Extensive Genetic Diversity and Metabolic Versatility, Including the Description of Fifteen Novel Species.</title>
        <authorList>
            <person name="Liu Y."/>
        </authorList>
    </citation>
    <scope>NUCLEOTIDE SEQUENCE [LARGE SCALE GENOMIC DNA]</scope>
    <source>
        <strain evidence="2 3">1NDH17</strain>
    </source>
</reference>
<feature type="transmembrane region" description="Helical" evidence="1">
    <location>
        <begin position="67"/>
        <end position="88"/>
    </location>
</feature>
<dbReference type="EMBL" id="JAIGNK010000003">
    <property type="protein sequence ID" value="MBX7458488.1"/>
    <property type="molecule type" value="Genomic_DNA"/>
</dbReference>
<evidence type="ECO:0000313" key="3">
    <source>
        <dbReference type="Proteomes" id="UP000783253"/>
    </source>
</evidence>
<sequence length="531" mass="59077">MARRQTGIIRRILRGLGFRLVFPIGTMPVPYHPLVFPLAIAGLIGWLGLTIAGTLDRVGEGPIWWQPIAPFLVLGVLMSLPIVAWAAMVFRAPLLQGLLGAAIPLLVAVEVLTGTLPPAWLVLPVAYVAVFVFQAWYGPRWLAQVKTRNEAFEPVEPGQATLALQFRTGQPQNLLDDIDAARIWARKVTGKDGYLVHRLTLEDADRIEAARPSRLPRSWQLSRRESWAVLVQSCAEPPADSIPVWDRKARAPLWCVTGLREFAVRIDGHTLRLHQGAAKLVGWLPLFVLFHWTAIFGGRSEWHIGFPRTRVEKVEFDSQQANSALRSLFASRPESGGTTDTTHVDEIIAHFEKLVAEERSEADALIARQEEFWSELPSLADLPKELKPVQEALVSKPEAVDHGRLGDVLDWLERCRDRPSQAGFYRACALLDTFPDEVLLAEGARIATIFNSRRIALQWNIAHVPDPDKLPPRTPVCAMNTAGFGVFRGYPHIYQRLGDVLPQMAGVNEGLAREYADPEPGLRTAGTIRSL</sequence>
<dbReference type="Proteomes" id="UP000783253">
    <property type="component" value="Unassembled WGS sequence"/>
</dbReference>
<feature type="transmembrane region" description="Helical" evidence="1">
    <location>
        <begin position="94"/>
        <end position="112"/>
    </location>
</feature>
<dbReference type="RefSeq" id="WP_221573894.1">
    <property type="nucleotide sequence ID" value="NZ_JAIGNK010000003.1"/>
</dbReference>